<dbReference type="PANTHER" id="PTHR46323:SF2">
    <property type="entry name" value="BETA-GALACTOSIDASE"/>
    <property type="match status" value="1"/>
</dbReference>
<evidence type="ECO:0000256" key="2">
    <source>
        <dbReference type="ARBA" id="ARBA00012756"/>
    </source>
</evidence>
<feature type="domain" description="Glycoside hydrolase family 2 catalytic" evidence="7">
    <location>
        <begin position="90"/>
        <end position="209"/>
    </location>
</feature>
<dbReference type="InterPro" id="IPR014718">
    <property type="entry name" value="GH-type_carb-bd"/>
</dbReference>
<organism evidence="9">
    <name type="scientific">hydrothermal vent metagenome</name>
    <dbReference type="NCBI Taxonomy" id="652676"/>
    <lineage>
        <taxon>unclassified sequences</taxon>
        <taxon>metagenomes</taxon>
        <taxon>ecological metagenomes</taxon>
    </lineage>
</organism>
<dbReference type="InterPro" id="IPR050347">
    <property type="entry name" value="Bact_Beta-galactosidase"/>
</dbReference>
<evidence type="ECO:0000256" key="5">
    <source>
        <dbReference type="ARBA" id="ARBA00032230"/>
    </source>
</evidence>
<dbReference type="InterPro" id="IPR017853">
    <property type="entry name" value="GH"/>
</dbReference>
<accession>A0A3B1C0N0</accession>
<dbReference type="Pfam" id="PF00703">
    <property type="entry name" value="Glyco_hydro_2"/>
    <property type="match status" value="1"/>
</dbReference>
<evidence type="ECO:0000259" key="8">
    <source>
        <dbReference type="Pfam" id="PF02929"/>
    </source>
</evidence>
<evidence type="ECO:0000259" key="6">
    <source>
        <dbReference type="Pfam" id="PF00703"/>
    </source>
</evidence>
<dbReference type="InterPro" id="IPR006101">
    <property type="entry name" value="Glyco_hydro_2"/>
</dbReference>
<dbReference type="PANTHER" id="PTHR46323">
    <property type="entry name" value="BETA-GALACTOSIDASE"/>
    <property type="match status" value="1"/>
</dbReference>
<protein>
    <recommendedName>
        <fullName evidence="2">beta-galactosidase</fullName>
        <ecNumber evidence="2">3.2.1.23</ecNumber>
    </recommendedName>
    <alternativeName>
        <fullName evidence="5">Lactase</fullName>
    </alternativeName>
</protein>
<dbReference type="InterPro" id="IPR036156">
    <property type="entry name" value="Beta-gal/glucu_dom_sf"/>
</dbReference>
<dbReference type="InterPro" id="IPR011013">
    <property type="entry name" value="Gal_mutarotase_sf_dom"/>
</dbReference>
<feature type="domain" description="Beta galactosidase small chain/" evidence="8">
    <location>
        <begin position="478"/>
        <end position="674"/>
    </location>
</feature>
<dbReference type="InterPro" id="IPR004199">
    <property type="entry name" value="B-gal_small/dom_5"/>
</dbReference>
<proteinExistence type="predicted"/>
<evidence type="ECO:0000256" key="4">
    <source>
        <dbReference type="ARBA" id="ARBA00023295"/>
    </source>
</evidence>
<keyword evidence="3 9" id="KW-0378">Hydrolase</keyword>
<dbReference type="Pfam" id="PF02836">
    <property type="entry name" value="Glyco_hydro_2_C"/>
    <property type="match status" value="1"/>
</dbReference>
<gene>
    <name evidence="9" type="ORF">MNBD_IGNAVI01-275</name>
</gene>
<dbReference type="InterPro" id="IPR013783">
    <property type="entry name" value="Ig-like_fold"/>
</dbReference>
<dbReference type="GO" id="GO:0009341">
    <property type="term" value="C:beta-galactosidase complex"/>
    <property type="evidence" value="ECO:0007669"/>
    <property type="project" value="InterPro"/>
</dbReference>
<evidence type="ECO:0000256" key="3">
    <source>
        <dbReference type="ARBA" id="ARBA00022801"/>
    </source>
</evidence>
<comment type="catalytic activity">
    <reaction evidence="1">
        <text>Hydrolysis of terminal non-reducing beta-D-galactose residues in beta-D-galactosides.</text>
        <dbReference type="EC" id="3.2.1.23"/>
    </reaction>
</comment>
<dbReference type="EC" id="3.2.1.23" evidence="2"/>
<dbReference type="SUPFAM" id="SSF74650">
    <property type="entry name" value="Galactose mutarotase-like"/>
    <property type="match status" value="1"/>
</dbReference>
<keyword evidence="4 9" id="KW-0326">Glycosidase</keyword>
<name>A0A3B1C0N0_9ZZZZ</name>
<feature type="domain" description="Glycoside hydrolase family 2 immunoglobulin-like beta-sandwich" evidence="6">
    <location>
        <begin position="13"/>
        <end position="87"/>
    </location>
</feature>
<dbReference type="SUPFAM" id="SSF51445">
    <property type="entry name" value="(Trans)glycosidases"/>
    <property type="match status" value="1"/>
</dbReference>
<dbReference type="GO" id="GO:0030246">
    <property type="term" value="F:carbohydrate binding"/>
    <property type="evidence" value="ECO:0007669"/>
    <property type="project" value="InterPro"/>
</dbReference>
<reference evidence="9" key="1">
    <citation type="submission" date="2018-06" db="EMBL/GenBank/DDBJ databases">
        <authorList>
            <person name="Zhirakovskaya E."/>
        </authorList>
    </citation>
    <scope>NUCLEOTIDE SEQUENCE</scope>
</reference>
<dbReference type="GO" id="GO:0004565">
    <property type="term" value="F:beta-galactosidase activity"/>
    <property type="evidence" value="ECO:0007669"/>
    <property type="project" value="UniProtKB-EC"/>
</dbReference>
<dbReference type="Gene3D" id="3.20.20.80">
    <property type="entry name" value="Glycosidases"/>
    <property type="match status" value="1"/>
</dbReference>
<dbReference type="AlphaFoldDB" id="A0A3B1C0N0"/>
<dbReference type="InterPro" id="IPR006102">
    <property type="entry name" value="Ig-like_GH2"/>
</dbReference>
<dbReference type="Pfam" id="PF02929">
    <property type="entry name" value="Bgal_small_N"/>
    <property type="match status" value="1"/>
</dbReference>
<dbReference type="Gene3D" id="2.60.40.10">
    <property type="entry name" value="Immunoglobulins"/>
    <property type="match status" value="2"/>
</dbReference>
<sequence>SFRIDVYYDNIKTADKLEVQILGQDGKQLGEIFSKAINSDEDFITLNTKISGQKNWTAETPNLYYAIVSLKNNDNIVHIIRERFGFRTIEVREGEGIFLNDKRITLKGCDRHSFWPTTGRALSRNRCYQDVMLIKEMNMNAVRMSHYPPDTYFLDLCDQYGIYVLDEVAGWQRPSYDTPTSKRVIKETVTRDVNHPAILFWDNGNEGGWNLETDGEFAKYDPQNRRVLHPWELFGGIDTDHYENYESVKKKMRSGNIFMPTEHLHGLYDGGLGAGLDDFWKLMWGNPLNGGMFLWVFADEGVVRTDKEWIIDTDGNHAPDGILGPFHEKEASFFTIKEIWSPVYIETSNELDINFNGVIQVENRFDFTDLNECSFEWKLIKYSTPKNILSQNKIVASGYFNGPNVPARKKGLLKLNLPNDLKNSDALFLTAFDNHNKEIFTWKWKLIDNSKIVKSTVNTGDTAPTIFREDSVVTIAAGSFNYTFSKKNGTLKSVKNGDYLIPFNKGPIFVTSSKRERSSTGNVKIILSETENAQIINITGNPDFNKLRWTIYGSGWLKLDYTYTLHDSVDYMGVSFDYPENRMYSKKWLGKGPYRVWKNRLKGTTIDVWQNTYKNFKVNTKWDYPEFVGYFADFSWVVFDTEDGYITILTDDNDLFLRLYSQEDGYKPRHTAMIWPEGDISFLHAIPAIGTKFQKAEVLGPQGQRFNADGSYSGTLYFYFGLPD</sequence>
<dbReference type="EMBL" id="UOGD01000164">
    <property type="protein sequence ID" value="VAX20311.1"/>
    <property type="molecule type" value="Genomic_DNA"/>
</dbReference>
<feature type="non-terminal residue" evidence="9">
    <location>
        <position position="1"/>
    </location>
</feature>
<dbReference type="SUPFAM" id="SSF49303">
    <property type="entry name" value="beta-Galactosidase/glucuronidase domain"/>
    <property type="match status" value="2"/>
</dbReference>
<dbReference type="Gene3D" id="2.70.98.10">
    <property type="match status" value="1"/>
</dbReference>
<dbReference type="PRINTS" id="PR00132">
    <property type="entry name" value="GLHYDRLASE2"/>
</dbReference>
<dbReference type="InterPro" id="IPR006103">
    <property type="entry name" value="Glyco_hydro_2_cat"/>
</dbReference>
<evidence type="ECO:0000256" key="1">
    <source>
        <dbReference type="ARBA" id="ARBA00001412"/>
    </source>
</evidence>
<dbReference type="GO" id="GO:0005990">
    <property type="term" value="P:lactose catabolic process"/>
    <property type="evidence" value="ECO:0007669"/>
    <property type="project" value="TreeGrafter"/>
</dbReference>
<evidence type="ECO:0000259" key="7">
    <source>
        <dbReference type="Pfam" id="PF02836"/>
    </source>
</evidence>
<evidence type="ECO:0000313" key="9">
    <source>
        <dbReference type="EMBL" id="VAX20311.1"/>
    </source>
</evidence>